<dbReference type="InterPro" id="IPR027417">
    <property type="entry name" value="P-loop_NTPase"/>
</dbReference>
<dbReference type="AlphaFoldDB" id="A0A9N9CDS7"/>
<dbReference type="PANTHER" id="PTHR11089:SF9">
    <property type="entry name" value="NUCLEOLAR GTP-BINDING PROTEIN 2"/>
    <property type="match status" value="1"/>
</dbReference>
<keyword evidence="1" id="KW-0547">Nucleotide-binding</keyword>
<keyword evidence="6" id="KW-1185">Reference proteome</keyword>
<dbReference type="PRINTS" id="PR00326">
    <property type="entry name" value="GTP1OBG"/>
</dbReference>
<feature type="compositionally biased region" description="Acidic residues" evidence="3">
    <location>
        <begin position="450"/>
        <end position="459"/>
    </location>
</feature>
<feature type="compositionally biased region" description="Basic and acidic residues" evidence="3">
    <location>
        <begin position="392"/>
        <end position="401"/>
    </location>
</feature>
<evidence type="ECO:0000256" key="2">
    <source>
        <dbReference type="ARBA" id="ARBA00023134"/>
    </source>
</evidence>
<feature type="domain" description="CP-type G" evidence="4">
    <location>
        <begin position="1"/>
        <end position="202"/>
    </location>
</feature>
<dbReference type="InterPro" id="IPR023179">
    <property type="entry name" value="GTP-bd_ortho_bundle_sf"/>
</dbReference>
<dbReference type="GO" id="GO:0005525">
    <property type="term" value="F:GTP binding"/>
    <property type="evidence" value="ECO:0007669"/>
    <property type="project" value="UniProtKB-KW"/>
</dbReference>
<accession>A0A9N9CDS7</accession>
<keyword evidence="2" id="KW-0342">GTP-binding</keyword>
<feature type="compositionally biased region" description="Polar residues" evidence="3">
    <location>
        <begin position="462"/>
        <end position="472"/>
    </location>
</feature>
<evidence type="ECO:0000256" key="3">
    <source>
        <dbReference type="SAM" id="MobiDB-lite"/>
    </source>
</evidence>
<dbReference type="CDD" id="cd01858">
    <property type="entry name" value="NGP_1"/>
    <property type="match status" value="1"/>
</dbReference>
<dbReference type="InterPro" id="IPR030378">
    <property type="entry name" value="G_CP_dom"/>
</dbReference>
<dbReference type="FunFam" id="1.10.1580.10:FF:000001">
    <property type="entry name" value="Nucleolar GTP-binding protein 2"/>
    <property type="match status" value="1"/>
</dbReference>
<dbReference type="InterPro" id="IPR024929">
    <property type="entry name" value="GNL2_CP_dom"/>
</dbReference>
<organism evidence="5 6">
    <name type="scientific">Acaulospora morrowiae</name>
    <dbReference type="NCBI Taxonomy" id="94023"/>
    <lineage>
        <taxon>Eukaryota</taxon>
        <taxon>Fungi</taxon>
        <taxon>Fungi incertae sedis</taxon>
        <taxon>Mucoromycota</taxon>
        <taxon>Glomeromycotina</taxon>
        <taxon>Glomeromycetes</taxon>
        <taxon>Diversisporales</taxon>
        <taxon>Acaulosporaceae</taxon>
        <taxon>Acaulospora</taxon>
    </lineage>
</organism>
<dbReference type="OrthoDB" id="444945at2759"/>
<name>A0A9N9CDS7_9GLOM</name>
<proteinExistence type="predicted"/>
<dbReference type="SUPFAM" id="SSF52540">
    <property type="entry name" value="P-loop containing nucleoside triphosphate hydrolases"/>
    <property type="match status" value="1"/>
</dbReference>
<feature type="region of interest" description="Disordered" evidence="3">
    <location>
        <begin position="392"/>
        <end position="510"/>
    </location>
</feature>
<dbReference type="Pfam" id="PF01926">
    <property type="entry name" value="MMR_HSR1"/>
    <property type="match status" value="1"/>
</dbReference>
<evidence type="ECO:0000313" key="6">
    <source>
        <dbReference type="Proteomes" id="UP000789342"/>
    </source>
</evidence>
<comment type="caution">
    <text evidence="5">The sequence shown here is derived from an EMBL/GenBank/DDBJ whole genome shotgun (WGS) entry which is preliminary data.</text>
</comment>
<dbReference type="Gene3D" id="3.40.50.300">
    <property type="entry name" value="P-loop containing nucleotide triphosphate hydrolases"/>
    <property type="match status" value="1"/>
</dbReference>
<evidence type="ECO:0000256" key="1">
    <source>
        <dbReference type="ARBA" id="ARBA00022741"/>
    </source>
</evidence>
<dbReference type="EMBL" id="CAJVPV010005852">
    <property type="protein sequence ID" value="CAG8596840.1"/>
    <property type="molecule type" value="Genomic_DNA"/>
</dbReference>
<feature type="non-terminal residue" evidence="5">
    <location>
        <position position="553"/>
    </location>
</feature>
<evidence type="ECO:0000313" key="5">
    <source>
        <dbReference type="EMBL" id="CAG8596840.1"/>
    </source>
</evidence>
<dbReference type="InterPro" id="IPR050755">
    <property type="entry name" value="TRAFAC_YlqF/YawG_RiboMat"/>
</dbReference>
<dbReference type="PANTHER" id="PTHR11089">
    <property type="entry name" value="GTP-BINDING PROTEIN-RELATED"/>
    <property type="match status" value="1"/>
</dbReference>
<reference evidence="5" key="1">
    <citation type="submission" date="2021-06" db="EMBL/GenBank/DDBJ databases">
        <authorList>
            <person name="Kallberg Y."/>
            <person name="Tangrot J."/>
            <person name="Rosling A."/>
        </authorList>
    </citation>
    <scope>NUCLEOTIDE SEQUENCE</scope>
    <source>
        <strain evidence="5">CL551</strain>
    </source>
</reference>
<dbReference type="Gene3D" id="1.10.1580.10">
    <property type="match status" value="1"/>
</dbReference>
<protein>
    <submittedName>
        <fullName evidence="5">15340_t:CDS:1</fullName>
    </submittedName>
</protein>
<gene>
    <name evidence="5" type="ORF">AMORRO_LOCUS7600</name>
</gene>
<dbReference type="InterPro" id="IPR006073">
    <property type="entry name" value="GTP-bd"/>
</dbReference>
<dbReference type="GO" id="GO:0005730">
    <property type="term" value="C:nucleolus"/>
    <property type="evidence" value="ECO:0007669"/>
    <property type="project" value="InterPro"/>
</dbReference>
<dbReference type="Proteomes" id="UP000789342">
    <property type="component" value="Unassembled WGS sequence"/>
</dbReference>
<feature type="compositionally biased region" description="Basic and acidic residues" evidence="3">
    <location>
        <begin position="415"/>
        <end position="436"/>
    </location>
</feature>
<dbReference type="PROSITE" id="PS51721">
    <property type="entry name" value="G_CP"/>
    <property type="match status" value="1"/>
</dbReference>
<sequence>VIDSSDVVIHVLDARDPIGTRCKNVEQHIKKDAPHKHLIFLLNKCDLVPTWVTNHVNIVISTRVHVAIISQARSELLLIERVTCFEGVESKPPRLLSFIAKWVGLLSKDYPTLAFHASITNSFGKGSLIQLLRQFSSLHSDKKQISVGFIGYPNTGKSSIINTLRKKKVCNVAPIPGETKVWQYITLMKRIYLIDCPGIVPPSVDDTETDIVLKGVVRIENLKTPDEFIPRILERVRKEYLQRTYNIREWDDHLDFLGQIARKYGKLLKKGEPDITTVSKMILNDWLRGKIPYFTLPQALNENEEVIQEKESVDTEEKKKTVKGVEQVFDNIHVTTDFLPDDLRKEVESSMAHLDADNVIEESDSEIIVDHEKDEEEPSAPGWDELFESVVGKENHQDESNNKAGNECDDDEAEGLIKEVDKGLEKQIPDSASDLHEDSDEDVQNSVVESNEETSDEDTHDQTVNKISVENTKSCSKGIRGKGKRKRNEEDEEEMSKKKTKEPRMKTNKRKIGIHYYETANVKNRNRNKVKPQDIIKLEKRFKRMGNKKNSSK</sequence>
<evidence type="ECO:0000259" key="4">
    <source>
        <dbReference type="PROSITE" id="PS51721"/>
    </source>
</evidence>
<feature type="compositionally biased region" description="Basic residues" evidence="3">
    <location>
        <begin position="498"/>
        <end position="510"/>
    </location>
</feature>